<protein>
    <recommendedName>
        <fullName evidence="2">Ribonucleases P/MRP subunit Pop8-like domain-containing protein</fullName>
    </recommendedName>
</protein>
<reference evidence="3" key="1">
    <citation type="thesis" date="2020" institute="ProQuest LLC" country="789 East Eisenhower Parkway, Ann Arbor, MI, USA">
        <title>Comparative Genomics and Chromosome Evolution.</title>
        <authorList>
            <person name="Mudd A.B."/>
        </authorList>
    </citation>
    <scope>NUCLEOTIDE SEQUENCE</scope>
    <source>
        <strain evidence="3">Female2</strain>
        <tissue evidence="3">Blood</tissue>
    </source>
</reference>
<dbReference type="GO" id="GO:0030681">
    <property type="term" value="C:multimeric ribonuclease P complex"/>
    <property type="evidence" value="ECO:0007669"/>
    <property type="project" value="TreeGrafter"/>
</dbReference>
<keyword evidence="4" id="KW-1185">Reference proteome</keyword>
<dbReference type="Gene3D" id="3.30.70.3250">
    <property type="entry name" value="Ribonuclease P, Pop5 subunit"/>
    <property type="match status" value="1"/>
</dbReference>
<dbReference type="PANTHER" id="PTHR15441:SF1">
    <property type="entry name" value="RIBONUCLEASE P PROTEIN SUBUNIT P14"/>
    <property type="match status" value="1"/>
</dbReference>
<dbReference type="GO" id="GO:0001682">
    <property type="term" value="P:tRNA 5'-leader removal"/>
    <property type="evidence" value="ECO:0007669"/>
    <property type="project" value="TreeGrafter"/>
</dbReference>
<proteinExistence type="predicted"/>
<dbReference type="AlphaFoldDB" id="A0A8T2IJS7"/>
<dbReference type="GO" id="GO:0005730">
    <property type="term" value="C:nucleolus"/>
    <property type="evidence" value="ECO:0007669"/>
    <property type="project" value="TreeGrafter"/>
</dbReference>
<gene>
    <name evidence="3" type="ORF">GDO86_020653</name>
</gene>
<evidence type="ECO:0000256" key="1">
    <source>
        <dbReference type="ARBA" id="ARBA00022694"/>
    </source>
</evidence>
<dbReference type="InterPro" id="IPR049128">
    <property type="entry name" value="Pop8-like_dom"/>
</dbReference>
<accession>A0A8T2IJS7</accession>
<dbReference type="GO" id="GO:0033204">
    <property type="term" value="F:ribonuclease P RNA binding"/>
    <property type="evidence" value="ECO:0007669"/>
    <property type="project" value="TreeGrafter"/>
</dbReference>
<organism evidence="3 4">
    <name type="scientific">Hymenochirus boettgeri</name>
    <name type="common">Congo dwarf clawed frog</name>
    <dbReference type="NCBI Taxonomy" id="247094"/>
    <lineage>
        <taxon>Eukaryota</taxon>
        <taxon>Metazoa</taxon>
        <taxon>Chordata</taxon>
        <taxon>Craniata</taxon>
        <taxon>Vertebrata</taxon>
        <taxon>Euteleostomi</taxon>
        <taxon>Amphibia</taxon>
        <taxon>Batrachia</taxon>
        <taxon>Anura</taxon>
        <taxon>Pipoidea</taxon>
        <taxon>Pipidae</taxon>
        <taxon>Pipinae</taxon>
        <taxon>Hymenochirus</taxon>
    </lineage>
</organism>
<comment type="caution">
    <text evidence="3">The sequence shown here is derived from an EMBL/GenBank/DDBJ whole genome shotgun (WGS) entry which is preliminary data.</text>
</comment>
<dbReference type="InterPro" id="IPR038085">
    <property type="entry name" value="Rnp2-like_sf"/>
</dbReference>
<evidence type="ECO:0000313" key="4">
    <source>
        <dbReference type="Proteomes" id="UP000812440"/>
    </source>
</evidence>
<dbReference type="Proteomes" id="UP000812440">
    <property type="component" value="Unassembled WGS sequence"/>
</dbReference>
<sequence>MRDPPKLEKPTSYERIVLKNTSEHHYMKVQLIFQGEGVHLSAVQFKQVIISALKDLHGEVGSSLPLDLLSFDEKTLCAILRVCSSGLVKLGHL</sequence>
<name>A0A8T2IJS7_9PIPI</name>
<dbReference type="OrthoDB" id="2262258at2759"/>
<dbReference type="PANTHER" id="PTHR15441">
    <property type="entry name" value="RIBONUCLEASE P PROTEIN SUBUNIT P14"/>
    <property type="match status" value="1"/>
</dbReference>
<dbReference type="SUPFAM" id="SSF160350">
    <property type="entry name" value="Rnp2-like"/>
    <property type="match status" value="1"/>
</dbReference>
<dbReference type="EMBL" id="JAACNH010001008">
    <property type="protein sequence ID" value="KAG8430416.1"/>
    <property type="molecule type" value="Genomic_DNA"/>
</dbReference>
<evidence type="ECO:0000259" key="2">
    <source>
        <dbReference type="Pfam" id="PF20976"/>
    </source>
</evidence>
<evidence type="ECO:0000313" key="3">
    <source>
        <dbReference type="EMBL" id="KAG8430416.1"/>
    </source>
</evidence>
<keyword evidence="1" id="KW-0819">tRNA processing</keyword>
<feature type="domain" description="Ribonucleases P/MRP subunit Pop8-like" evidence="2">
    <location>
        <begin position="24"/>
        <end position="82"/>
    </location>
</feature>
<dbReference type="Pfam" id="PF20976">
    <property type="entry name" value="Pop8"/>
    <property type="match status" value="1"/>
</dbReference>